<dbReference type="Pfam" id="PF00154">
    <property type="entry name" value="RecA_N"/>
    <property type="match status" value="1"/>
</dbReference>
<dbReference type="HAMAP" id="MF_00268">
    <property type="entry name" value="RecA"/>
    <property type="match status" value="1"/>
</dbReference>
<evidence type="ECO:0000313" key="13">
    <source>
        <dbReference type="Proteomes" id="UP000018550"/>
    </source>
</evidence>
<dbReference type="HOGENOM" id="CLU_040469_3_2_14"/>
<keyword evidence="7 8" id="KW-0742">SOS response</keyword>
<evidence type="ECO:0000256" key="5">
    <source>
        <dbReference type="ARBA" id="ARBA00023125"/>
    </source>
</evidence>
<dbReference type="Gene3D" id="3.40.50.300">
    <property type="entry name" value="P-loop containing nucleotide triphosphate hydrolases"/>
    <property type="match status" value="1"/>
</dbReference>
<feature type="domain" description="RecA family profile 1" evidence="10">
    <location>
        <begin position="53"/>
        <end position="212"/>
    </location>
</feature>
<dbReference type="SMART" id="SM00382">
    <property type="entry name" value="AAA"/>
    <property type="match status" value="1"/>
</dbReference>
<dbReference type="InterPro" id="IPR049428">
    <property type="entry name" value="RecA-like_N"/>
</dbReference>
<dbReference type="InterPro" id="IPR023400">
    <property type="entry name" value="RecA_C_sf"/>
</dbReference>
<dbReference type="GO" id="GO:0005524">
    <property type="term" value="F:ATP binding"/>
    <property type="evidence" value="ECO:0007669"/>
    <property type="project" value="UniProtKB-UniRule"/>
</dbReference>
<proteinExistence type="inferred from homology"/>
<dbReference type="GO" id="GO:0009432">
    <property type="term" value="P:SOS response"/>
    <property type="evidence" value="ECO:0007669"/>
    <property type="project" value="UniProtKB-UniRule"/>
</dbReference>
<feature type="binding site" evidence="7">
    <location>
        <begin position="83"/>
        <end position="90"/>
    </location>
    <ligand>
        <name>ATP</name>
        <dbReference type="ChEBI" id="CHEBI:30616"/>
    </ligand>
</feature>
<keyword evidence="4 7" id="KW-0067">ATP-binding</keyword>
<evidence type="ECO:0000259" key="11">
    <source>
        <dbReference type="PROSITE" id="PS50163"/>
    </source>
</evidence>
<organism evidence="12 13">
    <name type="scientific">Spiroplasma apis B31</name>
    <dbReference type="NCBI Taxonomy" id="1276258"/>
    <lineage>
        <taxon>Bacteria</taxon>
        <taxon>Bacillati</taxon>
        <taxon>Mycoplasmatota</taxon>
        <taxon>Mollicutes</taxon>
        <taxon>Entomoplasmatales</taxon>
        <taxon>Spiroplasmataceae</taxon>
        <taxon>Spiroplasma</taxon>
    </lineage>
</organism>
<dbReference type="PROSITE" id="PS50162">
    <property type="entry name" value="RECA_2"/>
    <property type="match status" value="1"/>
</dbReference>
<dbReference type="PATRIC" id="fig|1276258.3.peg.306"/>
<feature type="domain" description="RecA family profile 2" evidence="11">
    <location>
        <begin position="217"/>
        <end position="290"/>
    </location>
</feature>
<comment type="subcellular location">
    <subcellularLocation>
        <location evidence="7">Cytoplasm</location>
    </subcellularLocation>
</comment>
<dbReference type="EMBL" id="CP006682">
    <property type="protein sequence ID" value="AHB36157.1"/>
    <property type="molecule type" value="Genomic_DNA"/>
</dbReference>
<comment type="function">
    <text evidence="7">Can catalyze the hydrolysis of ATP in the presence of single-stranded DNA, the ATP-dependent uptake of single-stranded DNA by duplex DNA, and the ATP-dependent hybridization of homologous single-stranded DNAs. It interacts with LexA causing its activation and leading to its autocatalytic cleavage.</text>
</comment>
<reference evidence="12 13" key="1">
    <citation type="journal article" date="2014" name="Genome Announc.">
        <title>Complete Genome Sequence of Spiroplasma apis B31T (ATCC 33834), a Bacterium Associated with May Disease of Honeybees (Apis mellifera).</title>
        <authorList>
            <person name="Ku C."/>
            <person name="Lo W.S."/>
            <person name="Chen L.L."/>
            <person name="Kuo C.H."/>
        </authorList>
    </citation>
    <scope>NUCLEOTIDE SEQUENCE [LARGE SCALE GENOMIC DNA]</scope>
    <source>
        <strain evidence="12">B31</strain>
    </source>
</reference>
<dbReference type="eggNOG" id="COG0468">
    <property type="taxonomic scope" value="Bacteria"/>
</dbReference>
<evidence type="ECO:0000259" key="10">
    <source>
        <dbReference type="PROSITE" id="PS50162"/>
    </source>
</evidence>
<dbReference type="PANTHER" id="PTHR45900:SF1">
    <property type="entry name" value="MITOCHONDRIAL DNA REPAIR PROTEIN RECA HOMOLOG-RELATED"/>
    <property type="match status" value="1"/>
</dbReference>
<dbReference type="InterPro" id="IPR020587">
    <property type="entry name" value="RecA_monomer-monomer_interface"/>
</dbReference>
<dbReference type="SUPFAM" id="SSF52540">
    <property type="entry name" value="P-loop containing nucleoside triphosphate hydrolases"/>
    <property type="match status" value="1"/>
</dbReference>
<dbReference type="OrthoDB" id="9776733at2"/>
<accession>V5RHK2</accession>
<dbReference type="Proteomes" id="UP000018550">
    <property type="component" value="Chromosome"/>
</dbReference>
<comment type="similarity">
    <text evidence="1 7 9">Belongs to the RecA family.</text>
</comment>
<keyword evidence="3 7" id="KW-0547">Nucleotide-binding</keyword>
<dbReference type="STRING" id="1276258.SAPIS_v1c03110"/>
<dbReference type="GO" id="GO:0140664">
    <property type="term" value="F:ATP-dependent DNA damage sensor activity"/>
    <property type="evidence" value="ECO:0007669"/>
    <property type="project" value="InterPro"/>
</dbReference>
<keyword evidence="7" id="KW-0963">Cytoplasm</keyword>
<dbReference type="InterPro" id="IPR027417">
    <property type="entry name" value="P-loop_NTPase"/>
</dbReference>
<dbReference type="SUPFAM" id="SSF54752">
    <property type="entry name" value="RecA protein, C-terminal domain"/>
    <property type="match status" value="1"/>
</dbReference>
<evidence type="ECO:0000256" key="4">
    <source>
        <dbReference type="ARBA" id="ARBA00022840"/>
    </source>
</evidence>
<dbReference type="GO" id="GO:0006310">
    <property type="term" value="P:DNA recombination"/>
    <property type="evidence" value="ECO:0007669"/>
    <property type="project" value="UniProtKB-UniRule"/>
</dbReference>
<dbReference type="GO" id="GO:0003684">
    <property type="term" value="F:damaged DNA binding"/>
    <property type="evidence" value="ECO:0007669"/>
    <property type="project" value="UniProtKB-UniRule"/>
</dbReference>
<evidence type="ECO:0000256" key="2">
    <source>
        <dbReference type="ARBA" id="ARBA00015553"/>
    </source>
</evidence>
<dbReference type="CDD" id="cd00983">
    <property type="entry name" value="RecA"/>
    <property type="match status" value="1"/>
</dbReference>
<dbReference type="InterPro" id="IPR020588">
    <property type="entry name" value="RecA_ATP-bd"/>
</dbReference>
<dbReference type="Pfam" id="PF21096">
    <property type="entry name" value="RecA_C"/>
    <property type="match status" value="1"/>
</dbReference>
<dbReference type="PROSITE" id="PS50163">
    <property type="entry name" value="RECA_3"/>
    <property type="match status" value="1"/>
</dbReference>
<evidence type="ECO:0000256" key="1">
    <source>
        <dbReference type="ARBA" id="ARBA00009391"/>
    </source>
</evidence>
<dbReference type="PRINTS" id="PR00142">
    <property type="entry name" value="RECA"/>
</dbReference>
<dbReference type="InterPro" id="IPR020584">
    <property type="entry name" value="DNA_recomb/repair_RecA_CS"/>
</dbReference>
<name>V5RHK2_SPIAP</name>
<dbReference type="NCBIfam" id="TIGR02012">
    <property type="entry name" value="tigrfam_recA"/>
    <property type="match status" value="1"/>
</dbReference>
<protein>
    <recommendedName>
        <fullName evidence="2 7">Protein RecA</fullName>
    </recommendedName>
    <alternativeName>
        <fullName evidence="7 8">Recombinase A</fullName>
    </alternativeName>
</protein>
<evidence type="ECO:0000313" key="12">
    <source>
        <dbReference type="EMBL" id="AHB36157.1"/>
    </source>
</evidence>
<dbReference type="GO" id="GO:0003697">
    <property type="term" value="F:single-stranded DNA binding"/>
    <property type="evidence" value="ECO:0007669"/>
    <property type="project" value="UniProtKB-UniRule"/>
</dbReference>
<evidence type="ECO:0000256" key="3">
    <source>
        <dbReference type="ARBA" id="ARBA00022741"/>
    </source>
</evidence>
<dbReference type="PROSITE" id="PS00321">
    <property type="entry name" value="RECA_1"/>
    <property type="match status" value="1"/>
</dbReference>
<keyword evidence="13" id="KW-1185">Reference proteome</keyword>
<gene>
    <name evidence="7 12" type="primary">recA</name>
    <name evidence="12" type="ORF">SAPIS_v1c03110</name>
</gene>
<dbReference type="GO" id="GO:0006281">
    <property type="term" value="P:DNA repair"/>
    <property type="evidence" value="ECO:0007669"/>
    <property type="project" value="UniProtKB-UniRule"/>
</dbReference>
<evidence type="ECO:0000256" key="9">
    <source>
        <dbReference type="RuleBase" id="RU004527"/>
    </source>
</evidence>
<dbReference type="KEGG" id="sapi:SAPIS_v1c03110"/>
<evidence type="ECO:0000256" key="8">
    <source>
        <dbReference type="RuleBase" id="RU000526"/>
    </source>
</evidence>
<keyword evidence="6 7" id="KW-0233">DNA recombination</keyword>
<dbReference type="FunFam" id="3.40.50.300:FF:000087">
    <property type="entry name" value="Recombinase RecA"/>
    <property type="match status" value="1"/>
</dbReference>
<keyword evidence="7 8" id="KW-0234">DNA repair</keyword>
<dbReference type="GO" id="GO:0005829">
    <property type="term" value="C:cytosol"/>
    <property type="evidence" value="ECO:0007669"/>
    <property type="project" value="TreeGrafter"/>
</dbReference>
<keyword evidence="5 7" id="KW-0238">DNA-binding</keyword>
<dbReference type="InterPro" id="IPR049261">
    <property type="entry name" value="RecA-like_C"/>
</dbReference>
<keyword evidence="7 9" id="KW-0227">DNA damage</keyword>
<dbReference type="InterPro" id="IPR003593">
    <property type="entry name" value="AAA+_ATPase"/>
</dbReference>
<dbReference type="InterPro" id="IPR013765">
    <property type="entry name" value="DNA_recomb/repair_RecA"/>
</dbReference>
<evidence type="ECO:0000256" key="7">
    <source>
        <dbReference type="HAMAP-Rule" id="MF_00268"/>
    </source>
</evidence>
<evidence type="ECO:0000256" key="6">
    <source>
        <dbReference type="ARBA" id="ARBA00023172"/>
    </source>
</evidence>
<sequence length="345" mass="38159">MIKEIFEKTKNEAILNMENNIYDDPEFKAVLKDIEKTFGKGSIMRLGDKANSLIEATPTGSFLLDKAIGIGGYPKGRVVEIYGPESSGKTTLSLHAIAEAQKLGGRAAFIDAEHALDPRYAKNLGVDINNLIVAQPDSGEQALDILEMLVKSNTINIVVVDSVAALVPKIELDGEMSDQQIGLQARLMSKALRKLNGIISRTNTTVLFINQLREKVGVIFGNPEVTPGGRALRFYSSVRLEVRKGETIMNNGEPSANKVKIKVVKNKVSPPFKTCQITINYNKGIDRELEVIELATVYNVLTKAGVWYSYNEEKIGQGKESVRDWLIKNPDKLLEIQNKINEVMK</sequence>
<dbReference type="AlphaFoldDB" id="V5RHK2"/>
<dbReference type="PANTHER" id="PTHR45900">
    <property type="entry name" value="RECA"/>
    <property type="match status" value="1"/>
</dbReference>